<dbReference type="WBParaSite" id="nRc.2.0.1.t10373-RA">
    <property type="protein sequence ID" value="nRc.2.0.1.t10373-RA"/>
    <property type="gene ID" value="nRc.2.0.1.g10373"/>
</dbReference>
<dbReference type="AlphaFoldDB" id="A0A915I9C9"/>
<feature type="transmembrane region" description="Helical" evidence="1">
    <location>
        <begin position="33"/>
        <end position="52"/>
    </location>
</feature>
<evidence type="ECO:0000313" key="3">
    <source>
        <dbReference type="WBParaSite" id="nRc.2.0.1.t10373-RA"/>
    </source>
</evidence>
<evidence type="ECO:0000256" key="1">
    <source>
        <dbReference type="SAM" id="Phobius"/>
    </source>
</evidence>
<keyword evidence="1" id="KW-1133">Transmembrane helix</keyword>
<accession>A0A915I9C9</accession>
<keyword evidence="2" id="KW-1185">Reference proteome</keyword>
<organism evidence="2 3">
    <name type="scientific">Romanomermis culicivorax</name>
    <name type="common">Nematode worm</name>
    <dbReference type="NCBI Taxonomy" id="13658"/>
    <lineage>
        <taxon>Eukaryota</taxon>
        <taxon>Metazoa</taxon>
        <taxon>Ecdysozoa</taxon>
        <taxon>Nematoda</taxon>
        <taxon>Enoplea</taxon>
        <taxon>Dorylaimia</taxon>
        <taxon>Mermithida</taxon>
        <taxon>Mermithoidea</taxon>
        <taxon>Mermithidae</taxon>
        <taxon>Romanomermis</taxon>
    </lineage>
</organism>
<protein>
    <submittedName>
        <fullName evidence="3">Uncharacterized protein</fullName>
    </submittedName>
</protein>
<evidence type="ECO:0000313" key="2">
    <source>
        <dbReference type="Proteomes" id="UP000887565"/>
    </source>
</evidence>
<dbReference type="Proteomes" id="UP000887565">
    <property type="component" value="Unplaced"/>
</dbReference>
<name>A0A915I9C9_ROMCU</name>
<proteinExistence type="predicted"/>
<sequence>MVNNLSKFYISTDHIFLIVFDLWIAREITVRRYLVVLLCKFCFFSSNLSFYFSDFFPLRKRCRRSTSQQRIKMIVDGQNDDKTTTTTYRTGKSTITAANRHHFCSLAMAPTTGSTANTTVPSS</sequence>
<keyword evidence="1" id="KW-0812">Transmembrane</keyword>
<keyword evidence="1" id="KW-0472">Membrane</keyword>
<reference evidence="3" key="1">
    <citation type="submission" date="2022-11" db="UniProtKB">
        <authorList>
            <consortium name="WormBaseParasite"/>
        </authorList>
    </citation>
    <scope>IDENTIFICATION</scope>
</reference>